<protein>
    <submittedName>
        <fullName evidence="14">PDZ domain containing 8</fullName>
    </submittedName>
</protein>
<evidence type="ECO:0000256" key="6">
    <source>
        <dbReference type="ARBA" id="ARBA00023121"/>
    </source>
</evidence>
<reference evidence="14" key="1">
    <citation type="submission" date="2025-08" db="UniProtKB">
        <authorList>
            <consortium name="Ensembl"/>
        </authorList>
    </citation>
    <scope>IDENTIFICATION</scope>
</reference>
<keyword evidence="5" id="KW-0445">Lipid transport</keyword>
<feature type="compositionally biased region" description="Basic and acidic residues" evidence="9">
    <location>
        <begin position="625"/>
        <end position="634"/>
    </location>
</feature>
<feature type="coiled-coil region" evidence="8">
    <location>
        <begin position="1005"/>
        <end position="1032"/>
    </location>
</feature>
<evidence type="ECO:0000256" key="8">
    <source>
        <dbReference type="SAM" id="Coils"/>
    </source>
</evidence>
<dbReference type="InterPro" id="IPR036034">
    <property type="entry name" value="PDZ_sf"/>
</dbReference>
<keyword evidence="4" id="KW-0862">Zinc</keyword>
<dbReference type="SUPFAM" id="SSF57889">
    <property type="entry name" value="Cysteine-rich domain"/>
    <property type="match status" value="1"/>
</dbReference>
<feature type="compositionally biased region" description="Basic and acidic residues" evidence="9">
    <location>
        <begin position="1121"/>
        <end position="1185"/>
    </location>
</feature>
<dbReference type="AlphaFoldDB" id="A0A8C4Q231"/>
<dbReference type="InterPro" id="IPR002219">
    <property type="entry name" value="PKC_DAG/PE"/>
</dbReference>
<dbReference type="GO" id="GO:1990456">
    <property type="term" value="P:mitochondrion-endoplasmic reticulum membrane tethering"/>
    <property type="evidence" value="ECO:0007669"/>
    <property type="project" value="InterPro"/>
</dbReference>
<dbReference type="Proteomes" id="UP000694388">
    <property type="component" value="Unplaced"/>
</dbReference>
<keyword evidence="10" id="KW-1133">Transmembrane helix</keyword>
<dbReference type="CDD" id="cd21674">
    <property type="entry name" value="SMP_PDZD8"/>
    <property type="match status" value="1"/>
</dbReference>
<keyword evidence="3" id="KW-0479">Metal-binding</keyword>
<evidence type="ECO:0000313" key="15">
    <source>
        <dbReference type="Proteomes" id="UP000694388"/>
    </source>
</evidence>
<sequence>MVIISEINVISLMMFYTVVFSVLLGAVVTVVVELLVYYRLLLKRPPEPKPRRPRHPKVQEGAAVRESLQADPERGERGVTESCDFLNAVVFFVFRELRDSAAVRRWLVGKIRVEFEEILRSRTAGRALEALALRDVSLGARVPEFRSMRLLRLPASSVSKGDGFPEQLDLEVDLEYGGGFHLGIDAELVFGKSAYLFVKVTRVAGRIRLRFSRHPFTHWSFTFIEEPDIRFEVKSHFEGRPLPQLTSIIENQLRKAIRKKHTLPNYKMRCKPFFPPRSSPCDIDLWLKDSKLSEGMLQVTLIECSRLFIRGSREQEVVIHCTLELNEEEWKEKERSVIREVELVKGTSIAIGMTFRQFQPSDGETGHVVVETVTANSAAAAADIQKGDRLVAIGGTKVMTSTQAVKLLKQAGDRVTISLERAFGSLSQPSSLISGSSFTPGSISVDCGPTSIQPVPDEDPFQDAVFLDPLERYDGRDGDSEPEDVDSLSEGDGILHGGIHDDSSCFHAPPQDLTNPFVTPSIGSPSRNRSMTALASKPLDNISPILGRRWQSTSLQRVQAKASETPVNTLKSGKLLSSAADTIPIVTRPIPASQGGRPPPIPPRPQLRGAPLGLESMQSLVDASDGDRSGEKSSSRPAESVEADGEFLMGKIGFKEPVENREEIWETKETVYSDSRATWPAGTSQTFEVDSKQRWLTVAVWCRNPLKPGYLHCLGHTSVSLMEIAFECMATASFEHRETFSLSGPELQASASRTSLRATALSQNLSSKPLCHGDVTLHFAYWKEEEEEGIPSGSDLHMEAEDLPAGKQAAVTEQTGSIATPTIASTGSRHVFCDAQFQNLTYCDYCKKKVWTKAASQCTNCAYVCHKKCQERCLGESGHCVPGAQRHEARDASVRISHLRQSVAIARQFIPSTRSRLSLTVPKTLRAGSGRLKQTDDGATRTGSSGLAAVSDNDSSDNETIVEATSPSRKSALVAVPVSLEDSVYLAVKDIGREIFRGLPPEDRQERIKVMLEKLQQEVELELEQRVALEKEVQDIKCDGSKPSQLTHALRKSTERLQALTLLSIHYRAGLEEGDQGIEGMPQMQIDLGNNLPSNPDNELDSGEPRPGPGNEPDPGNEPRTGLDELRVGPDNEPRVGLDELRAGPDNEPRACPDSELRAGPDNEPRACPHSELRACPDGESRAGPDSEPWPGSDSEPLPGPDSEASPDIESRPGPSSELWPDPRSSLQPEQKGLDLPYQSNDRQIPETMEDESLHAVGILFTEQIGEMSSDDPQNIHSG</sequence>
<dbReference type="Gene3D" id="3.30.60.20">
    <property type="match status" value="1"/>
</dbReference>
<keyword evidence="2" id="KW-0813">Transport</keyword>
<evidence type="ECO:0000259" key="11">
    <source>
        <dbReference type="PROSITE" id="PS50081"/>
    </source>
</evidence>
<evidence type="ECO:0000256" key="7">
    <source>
        <dbReference type="ARBA" id="ARBA00023136"/>
    </source>
</evidence>
<keyword evidence="6" id="KW-0446">Lipid-binding</keyword>
<feature type="region of interest" description="Disordered" evidence="9">
    <location>
        <begin position="1081"/>
        <end position="1255"/>
    </location>
</feature>
<dbReference type="PANTHER" id="PTHR21519:SF1">
    <property type="entry name" value="PDZ DOMAIN-CONTAINING PROTEIN 8"/>
    <property type="match status" value="1"/>
</dbReference>
<dbReference type="CDD" id="cd20825">
    <property type="entry name" value="C1_PDZD8"/>
    <property type="match status" value="1"/>
</dbReference>
<evidence type="ECO:0000256" key="5">
    <source>
        <dbReference type="ARBA" id="ARBA00023055"/>
    </source>
</evidence>
<dbReference type="GO" id="GO:0046872">
    <property type="term" value="F:metal ion binding"/>
    <property type="evidence" value="ECO:0007669"/>
    <property type="project" value="UniProtKB-KW"/>
</dbReference>
<feature type="region of interest" description="Disordered" evidence="9">
    <location>
        <begin position="588"/>
        <end position="642"/>
    </location>
</feature>
<dbReference type="Ensembl" id="ENSEBUT00000009359.1">
    <property type="protein sequence ID" value="ENSEBUP00000008846.1"/>
    <property type="gene ID" value="ENSEBUG00000005719.1"/>
</dbReference>
<dbReference type="PROSITE" id="PS50106">
    <property type="entry name" value="PDZ"/>
    <property type="match status" value="1"/>
</dbReference>
<keyword evidence="8" id="KW-0175">Coiled coil</keyword>
<feature type="domain" description="SMP-LTD" evidence="13">
    <location>
        <begin position="79"/>
        <end position="272"/>
    </location>
</feature>
<dbReference type="PROSITE" id="PS51847">
    <property type="entry name" value="SMP"/>
    <property type="match status" value="1"/>
</dbReference>
<evidence type="ECO:0000256" key="4">
    <source>
        <dbReference type="ARBA" id="ARBA00022833"/>
    </source>
</evidence>
<dbReference type="PANTHER" id="PTHR21519">
    <property type="entry name" value="PDZ DOMAIN-CONTAINING PROTEIN 8"/>
    <property type="match status" value="1"/>
</dbReference>
<evidence type="ECO:0000256" key="3">
    <source>
        <dbReference type="ARBA" id="ARBA00022723"/>
    </source>
</evidence>
<dbReference type="InterPro" id="IPR039275">
    <property type="entry name" value="PDZD8"/>
</dbReference>
<keyword evidence="7 10" id="KW-0472">Membrane</keyword>
<dbReference type="GO" id="GO:0008289">
    <property type="term" value="F:lipid binding"/>
    <property type="evidence" value="ECO:0007669"/>
    <property type="project" value="UniProtKB-KW"/>
</dbReference>
<dbReference type="GO" id="GO:0006869">
    <property type="term" value="P:lipid transport"/>
    <property type="evidence" value="ECO:0007669"/>
    <property type="project" value="UniProtKB-KW"/>
</dbReference>
<dbReference type="PROSITE" id="PS50081">
    <property type="entry name" value="ZF_DAG_PE_2"/>
    <property type="match status" value="1"/>
</dbReference>
<keyword evidence="15" id="KW-1185">Reference proteome</keyword>
<dbReference type="Pfam" id="PF26547">
    <property type="entry name" value="PDZD8_N"/>
    <property type="match status" value="1"/>
</dbReference>
<comment type="subcellular location">
    <subcellularLocation>
        <location evidence="1">Membrane</location>
    </subcellularLocation>
</comment>
<dbReference type="GO" id="GO:0051560">
    <property type="term" value="P:mitochondrial calcium ion homeostasis"/>
    <property type="evidence" value="ECO:0007669"/>
    <property type="project" value="InterPro"/>
</dbReference>
<dbReference type="SMART" id="SM00109">
    <property type="entry name" value="C1"/>
    <property type="match status" value="1"/>
</dbReference>
<evidence type="ECO:0000313" key="14">
    <source>
        <dbReference type="Ensembl" id="ENSEBUP00000008846.1"/>
    </source>
</evidence>
<evidence type="ECO:0000256" key="10">
    <source>
        <dbReference type="SAM" id="Phobius"/>
    </source>
</evidence>
<feature type="transmembrane region" description="Helical" evidence="10">
    <location>
        <begin position="12"/>
        <end position="38"/>
    </location>
</feature>
<dbReference type="Gene3D" id="2.30.42.10">
    <property type="match status" value="1"/>
</dbReference>
<evidence type="ECO:0000256" key="1">
    <source>
        <dbReference type="ARBA" id="ARBA00004370"/>
    </source>
</evidence>
<accession>A0A8C4Q231</accession>
<feature type="region of interest" description="Disordered" evidence="9">
    <location>
        <begin position="928"/>
        <end position="964"/>
    </location>
</feature>
<name>A0A8C4Q231_EPTBU</name>
<evidence type="ECO:0000256" key="9">
    <source>
        <dbReference type="SAM" id="MobiDB-lite"/>
    </source>
</evidence>
<evidence type="ECO:0000259" key="13">
    <source>
        <dbReference type="PROSITE" id="PS51847"/>
    </source>
</evidence>
<evidence type="ECO:0000256" key="2">
    <source>
        <dbReference type="ARBA" id="ARBA00022448"/>
    </source>
</evidence>
<dbReference type="SMART" id="SM00228">
    <property type="entry name" value="PDZ"/>
    <property type="match status" value="1"/>
</dbReference>
<dbReference type="InterPro" id="IPR041489">
    <property type="entry name" value="PDZ_6"/>
</dbReference>
<keyword evidence="10" id="KW-0812">Transmembrane</keyword>
<feature type="region of interest" description="Disordered" evidence="9">
    <location>
        <begin position="48"/>
        <end position="75"/>
    </location>
</feature>
<dbReference type="GO" id="GO:0005789">
    <property type="term" value="C:endoplasmic reticulum membrane"/>
    <property type="evidence" value="ECO:0007669"/>
    <property type="project" value="UniProtKB-ARBA"/>
</dbReference>
<dbReference type="OMA" id="HIALECM"/>
<dbReference type="GeneTree" id="ENSGT00390000017746"/>
<feature type="domain" description="Phorbol-ester/DAG-type" evidence="11">
    <location>
        <begin position="829"/>
        <end position="880"/>
    </location>
</feature>
<dbReference type="Pfam" id="PF17820">
    <property type="entry name" value="PDZ_6"/>
    <property type="match status" value="1"/>
</dbReference>
<dbReference type="InterPro" id="IPR031468">
    <property type="entry name" value="SMP_LBD"/>
</dbReference>
<feature type="domain" description="PDZ" evidence="12">
    <location>
        <begin position="340"/>
        <end position="423"/>
    </location>
</feature>
<evidence type="ECO:0000259" key="12">
    <source>
        <dbReference type="PROSITE" id="PS50106"/>
    </source>
</evidence>
<reference evidence="14" key="2">
    <citation type="submission" date="2025-09" db="UniProtKB">
        <authorList>
            <consortium name="Ensembl"/>
        </authorList>
    </citation>
    <scope>IDENTIFICATION</scope>
</reference>
<proteinExistence type="predicted"/>
<dbReference type="SUPFAM" id="SSF50156">
    <property type="entry name" value="PDZ domain-like"/>
    <property type="match status" value="1"/>
</dbReference>
<dbReference type="InterPro" id="IPR058801">
    <property type="entry name" value="PDZD8_N"/>
</dbReference>
<organism evidence="14 15">
    <name type="scientific">Eptatretus burgeri</name>
    <name type="common">Inshore hagfish</name>
    <dbReference type="NCBI Taxonomy" id="7764"/>
    <lineage>
        <taxon>Eukaryota</taxon>
        <taxon>Metazoa</taxon>
        <taxon>Chordata</taxon>
        <taxon>Craniata</taxon>
        <taxon>Vertebrata</taxon>
        <taxon>Cyclostomata</taxon>
        <taxon>Myxini</taxon>
        <taxon>Myxiniformes</taxon>
        <taxon>Myxinidae</taxon>
        <taxon>Eptatretinae</taxon>
        <taxon>Eptatretus</taxon>
    </lineage>
</organism>
<dbReference type="GO" id="GO:0005739">
    <property type="term" value="C:mitochondrion"/>
    <property type="evidence" value="ECO:0007669"/>
    <property type="project" value="GOC"/>
</dbReference>
<dbReference type="InterPro" id="IPR046349">
    <property type="entry name" value="C1-like_sf"/>
</dbReference>
<dbReference type="InterPro" id="IPR001478">
    <property type="entry name" value="PDZ"/>
</dbReference>
<dbReference type="GO" id="GO:0044233">
    <property type="term" value="C:mitochondria-associated endoplasmic reticulum membrane contact site"/>
    <property type="evidence" value="ECO:0007669"/>
    <property type="project" value="InterPro"/>
</dbReference>